<sequence>METCVRHPDRPTGVRCARCERPACPECLREAPVGYQCVDCVQEGQRTQRRPVTIAGAELGSRLVVVPVIVVINIAVFAFNAYQAQSISHNELSQSFVDWVLAPVLVQNGEWWRLVTSGFLHIGFTHLALNMVSLWIIGRELELVFGRLRFLTLYLVSLLGGSAAVYILSASGAAGASGAIYGLMGALLVTVIRLKLPLGQVIAVIVLNLALSFSGLLAISWEAHIGGLVTGAAVGVGFLYPPARIRNQVQTATVIGVLVVLVGLMAGLGSLQVVDL</sequence>
<accession>A0A4R2JXP0</accession>
<evidence type="ECO:0000256" key="6">
    <source>
        <dbReference type="ARBA" id="ARBA00023136"/>
    </source>
</evidence>
<dbReference type="GO" id="GO:0006508">
    <property type="term" value="P:proteolysis"/>
    <property type="evidence" value="ECO:0007669"/>
    <property type="project" value="UniProtKB-KW"/>
</dbReference>
<comment type="caution">
    <text evidence="9">The sequence shown here is derived from an EMBL/GenBank/DDBJ whole genome shotgun (WGS) entry which is preliminary data.</text>
</comment>
<keyword evidence="3 7" id="KW-0812">Transmembrane</keyword>
<dbReference type="RefSeq" id="WP_132110521.1">
    <property type="nucleotide sequence ID" value="NZ_SLWS01000001.1"/>
</dbReference>
<evidence type="ECO:0000256" key="3">
    <source>
        <dbReference type="ARBA" id="ARBA00022692"/>
    </source>
</evidence>
<feature type="transmembrane region" description="Helical" evidence="7">
    <location>
        <begin position="118"/>
        <end position="138"/>
    </location>
</feature>
<feature type="transmembrane region" description="Helical" evidence="7">
    <location>
        <begin position="254"/>
        <end position="274"/>
    </location>
</feature>
<feature type="transmembrane region" description="Helical" evidence="7">
    <location>
        <begin position="225"/>
        <end position="242"/>
    </location>
</feature>
<keyword evidence="6 7" id="KW-0472">Membrane</keyword>
<protein>
    <submittedName>
        <fullName evidence="9">Membrane associated rhomboid family serine protease</fullName>
    </submittedName>
</protein>
<evidence type="ECO:0000313" key="10">
    <source>
        <dbReference type="Proteomes" id="UP000295680"/>
    </source>
</evidence>
<feature type="transmembrane region" description="Helical" evidence="7">
    <location>
        <begin position="150"/>
        <end position="168"/>
    </location>
</feature>
<reference evidence="9 10" key="1">
    <citation type="submission" date="2019-03" db="EMBL/GenBank/DDBJ databases">
        <title>Genomic Encyclopedia of Type Strains, Phase IV (KMG-IV): sequencing the most valuable type-strain genomes for metagenomic binning, comparative biology and taxonomic classification.</title>
        <authorList>
            <person name="Goeker M."/>
        </authorList>
    </citation>
    <scope>NUCLEOTIDE SEQUENCE [LARGE SCALE GENOMIC DNA]</scope>
    <source>
        <strain evidence="9 10">DSM 45934</strain>
    </source>
</reference>
<feature type="domain" description="Peptidase S54 rhomboid" evidence="8">
    <location>
        <begin position="109"/>
        <end position="239"/>
    </location>
</feature>
<dbReference type="InterPro" id="IPR035952">
    <property type="entry name" value="Rhomboid-like_sf"/>
</dbReference>
<evidence type="ECO:0000256" key="1">
    <source>
        <dbReference type="ARBA" id="ARBA00004141"/>
    </source>
</evidence>
<evidence type="ECO:0000256" key="7">
    <source>
        <dbReference type="SAM" id="Phobius"/>
    </source>
</evidence>
<dbReference type="Gene3D" id="1.20.1540.10">
    <property type="entry name" value="Rhomboid-like"/>
    <property type="match status" value="1"/>
</dbReference>
<proteinExistence type="inferred from homology"/>
<dbReference type="Proteomes" id="UP000295680">
    <property type="component" value="Unassembled WGS sequence"/>
</dbReference>
<evidence type="ECO:0000256" key="5">
    <source>
        <dbReference type="ARBA" id="ARBA00022989"/>
    </source>
</evidence>
<feature type="transmembrane region" description="Helical" evidence="7">
    <location>
        <begin position="174"/>
        <end position="194"/>
    </location>
</feature>
<evidence type="ECO:0000256" key="2">
    <source>
        <dbReference type="ARBA" id="ARBA00009045"/>
    </source>
</evidence>
<name>A0A4R2JXP0_9PSEU</name>
<feature type="transmembrane region" description="Helical" evidence="7">
    <location>
        <begin position="201"/>
        <end position="219"/>
    </location>
</feature>
<dbReference type="InterPro" id="IPR022764">
    <property type="entry name" value="Peptidase_S54_rhomboid_dom"/>
</dbReference>
<dbReference type="AlphaFoldDB" id="A0A4R2JXP0"/>
<dbReference type="Pfam" id="PF01694">
    <property type="entry name" value="Rhomboid"/>
    <property type="match status" value="1"/>
</dbReference>
<keyword evidence="5 7" id="KW-1133">Transmembrane helix</keyword>
<dbReference type="OrthoDB" id="9807874at2"/>
<gene>
    <name evidence="9" type="ORF">EV192_101424</name>
</gene>
<dbReference type="InterPro" id="IPR050925">
    <property type="entry name" value="Rhomboid_protease_S54"/>
</dbReference>
<evidence type="ECO:0000259" key="8">
    <source>
        <dbReference type="Pfam" id="PF01694"/>
    </source>
</evidence>
<comment type="similarity">
    <text evidence="2">Belongs to the peptidase S54 family.</text>
</comment>
<dbReference type="EMBL" id="SLWS01000001">
    <property type="protein sequence ID" value="TCO64644.1"/>
    <property type="molecule type" value="Genomic_DNA"/>
</dbReference>
<evidence type="ECO:0000313" key="9">
    <source>
        <dbReference type="EMBL" id="TCO64644.1"/>
    </source>
</evidence>
<keyword evidence="4" id="KW-0378">Hydrolase</keyword>
<keyword evidence="10" id="KW-1185">Reference proteome</keyword>
<dbReference type="PANTHER" id="PTHR43731:SF14">
    <property type="entry name" value="PRESENILIN-ASSOCIATED RHOMBOID-LIKE PROTEIN, MITOCHONDRIAL"/>
    <property type="match status" value="1"/>
</dbReference>
<dbReference type="PANTHER" id="PTHR43731">
    <property type="entry name" value="RHOMBOID PROTEASE"/>
    <property type="match status" value="1"/>
</dbReference>
<feature type="transmembrane region" description="Helical" evidence="7">
    <location>
        <begin position="59"/>
        <end position="82"/>
    </location>
</feature>
<dbReference type="GO" id="GO:0016020">
    <property type="term" value="C:membrane"/>
    <property type="evidence" value="ECO:0007669"/>
    <property type="project" value="UniProtKB-SubCell"/>
</dbReference>
<keyword evidence="9" id="KW-0645">Protease</keyword>
<comment type="subcellular location">
    <subcellularLocation>
        <location evidence="1">Membrane</location>
        <topology evidence="1">Multi-pass membrane protein</topology>
    </subcellularLocation>
</comment>
<dbReference type="GO" id="GO:0004252">
    <property type="term" value="F:serine-type endopeptidase activity"/>
    <property type="evidence" value="ECO:0007669"/>
    <property type="project" value="InterPro"/>
</dbReference>
<organism evidence="9 10">
    <name type="scientific">Actinocrispum wychmicini</name>
    <dbReference type="NCBI Taxonomy" id="1213861"/>
    <lineage>
        <taxon>Bacteria</taxon>
        <taxon>Bacillati</taxon>
        <taxon>Actinomycetota</taxon>
        <taxon>Actinomycetes</taxon>
        <taxon>Pseudonocardiales</taxon>
        <taxon>Pseudonocardiaceae</taxon>
        <taxon>Actinocrispum</taxon>
    </lineage>
</organism>
<evidence type="ECO:0000256" key="4">
    <source>
        <dbReference type="ARBA" id="ARBA00022801"/>
    </source>
</evidence>
<dbReference type="SUPFAM" id="SSF144091">
    <property type="entry name" value="Rhomboid-like"/>
    <property type="match status" value="1"/>
</dbReference>